<organism evidence="1 2">
    <name type="scientific">Blastocystis sp. subtype 1 (strain ATCC 50177 / NandII)</name>
    <dbReference type="NCBI Taxonomy" id="478820"/>
    <lineage>
        <taxon>Eukaryota</taxon>
        <taxon>Sar</taxon>
        <taxon>Stramenopiles</taxon>
        <taxon>Bigyra</taxon>
        <taxon>Opalozoa</taxon>
        <taxon>Opalinata</taxon>
        <taxon>Blastocystidae</taxon>
        <taxon>Blastocystis</taxon>
    </lineage>
</organism>
<dbReference type="Proteomes" id="UP000078348">
    <property type="component" value="Unassembled WGS sequence"/>
</dbReference>
<reference evidence="1 2" key="1">
    <citation type="submission" date="2016-05" db="EMBL/GenBank/DDBJ databases">
        <title>Nuclear genome of Blastocystis sp. subtype 1 NandII.</title>
        <authorList>
            <person name="Gentekaki E."/>
            <person name="Curtis B."/>
            <person name="Stairs C."/>
            <person name="Eme L."/>
            <person name="Herman E."/>
            <person name="Klimes V."/>
            <person name="Arias M.C."/>
            <person name="Elias M."/>
            <person name="Hilliou F."/>
            <person name="Klute M."/>
            <person name="Malik S.-B."/>
            <person name="Pightling A."/>
            <person name="Rachubinski R."/>
            <person name="Salas D."/>
            <person name="Schlacht A."/>
            <person name="Suga H."/>
            <person name="Archibald J."/>
            <person name="Ball S.G."/>
            <person name="Clark G."/>
            <person name="Dacks J."/>
            <person name="Van Der Giezen M."/>
            <person name="Tsaousis A."/>
            <person name="Roger A."/>
        </authorList>
    </citation>
    <scope>NUCLEOTIDE SEQUENCE [LARGE SCALE GENOMIC DNA]</scope>
    <source>
        <strain evidence="2">ATCC 50177 / NandII</strain>
    </source>
</reference>
<name>A0A196S826_BLAHN</name>
<dbReference type="EMBL" id="LXWW01000558">
    <property type="protein sequence ID" value="OAO12232.1"/>
    <property type="molecule type" value="Genomic_DNA"/>
</dbReference>
<dbReference type="AlphaFoldDB" id="A0A196S826"/>
<evidence type="ECO:0000313" key="1">
    <source>
        <dbReference type="EMBL" id="OAO12232.1"/>
    </source>
</evidence>
<dbReference type="STRING" id="478820.A0A196S826"/>
<gene>
    <name evidence="1" type="ORF">AV274_6112</name>
</gene>
<accession>A0A196S826</accession>
<proteinExistence type="predicted"/>
<dbReference type="InterPro" id="IPR016024">
    <property type="entry name" value="ARM-type_fold"/>
</dbReference>
<keyword evidence="2" id="KW-1185">Reference proteome</keyword>
<protein>
    <recommendedName>
        <fullName evidence="3">Neurochondrin family protein</fullName>
    </recommendedName>
</protein>
<dbReference type="SUPFAM" id="SSF48371">
    <property type="entry name" value="ARM repeat"/>
    <property type="match status" value="1"/>
</dbReference>
<evidence type="ECO:0008006" key="3">
    <source>
        <dbReference type="Google" id="ProtNLM"/>
    </source>
</evidence>
<dbReference type="OrthoDB" id="8186546at2759"/>
<dbReference type="PANTHER" id="PTHR13109:SF7">
    <property type="entry name" value="NEUROCHONDRIN"/>
    <property type="match status" value="1"/>
</dbReference>
<sequence>MEVVKEPENPLESCLRLLKGKKDEQKIAGLLLASKHLKPSTDKSSPSKQDEETAITLFHAVGLPFLEKLIRSPVDGDYASSYCAVGLAFVKNFCDYPSLQKDIVQLIVPMLQQLKGAQNDVLRRDILIILFSLSTNTQLLPFLCNIAVLNTLLSHCKTLSGEIASSSSTEEKSAKGTLLSDSITLLNHLVQHASRKTVSLPLLLSLLQFACSCPMVFCFSLLPSCSSLLSSLQLPSPSNSLPSPSIFQLLHWLMVRCFTYKMPSSARANVFEFVWVVIEATRFQWLGAPLPTTVPEYERSLSSAKLCMAMINSASIEVRVELDYLYKEGMQSYNENEVAKDKKGGCYDVALRNLFSCLHIVMGMITDVAASADEENVFSSLDYDTVINISTAWADTFKYVKEFVSLGLALAKTDIYLSHYKTNKDFIMMNTAMEYCSMFIDECVKEFPEEMDDEQLLEDLVAWHEKISFHL</sequence>
<dbReference type="Pfam" id="PF05536">
    <property type="entry name" value="Neurochondrin"/>
    <property type="match status" value="1"/>
</dbReference>
<evidence type="ECO:0000313" key="2">
    <source>
        <dbReference type="Proteomes" id="UP000078348"/>
    </source>
</evidence>
<dbReference type="PANTHER" id="PTHR13109">
    <property type="entry name" value="NEUROCHONDRIN"/>
    <property type="match status" value="1"/>
</dbReference>
<dbReference type="InterPro" id="IPR008709">
    <property type="entry name" value="Neurochondrin"/>
</dbReference>
<comment type="caution">
    <text evidence="1">The sequence shown here is derived from an EMBL/GenBank/DDBJ whole genome shotgun (WGS) entry which is preliminary data.</text>
</comment>